<evidence type="ECO:0000313" key="3">
    <source>
        <dbReference type="Proteomes" id="UP001180020"/>
    </source>
</evidence>
<proteinExistence type="predicted"/>
<organism evidence="2 3">
    <name type="scientific">Acorus calamus</name>
    <name type="common">Sweet flag</name>
    <dbReference type="NCBI Taxonomy" id="4465"/>
    <lineage>
        <taxon>Eukaryota</taxon>
        <taxon>Viridiplantae</taxon>
        <taxon>Streptophyta</taxon>
        <taxon>Embryophyta</taxon>
        <taxon>Tracheophyta</taxon>
        <taxon>Spermatophyta</taxon>
        <taxon>Magnoliopsida</taxon>
        <taxon>Liliopsida</taxon>
        <taxon>Acoraceae</taxon>
        <taxon>Acorus</taxon>
    </lineage>
</organism>
<keyword evidence="3" id="KW-1185">Reference proteome</keyword>
<reference evidence="2" key="1">
    <citation type="journal article" date="2023" name="Nat. Commun.">
        <title>Diploid and tetraploid genomes of Acorus and the evolution of monocots.</title>
        <authorList>
            <person name="Ma L."/>
            <person name="Liu K.W."/>
            <person name="Li Z."/>
            <person name="Hsiao Y.Y."/>
            <person name="Qi Y."/>
            <person name="Fu T."/>
            <person name="Tang G.D."/>
            <person name="Zhang D."/>
            <person name="Sun W.H."/>
            <person name="Liu D.K."/>
            <person name="Li Y."/>
            <person name="Chen G.Z."/>
            <person name="Liu X.D."/>
            <person name="Liao X.Y."/>
            <person name="Jiang Y.T."/>
            <person name="Yu X."/>
            <person name="Hao Y."/>
            <person name="Huang J."/>
            <person name="Zhao X.W."/>
            <person name="Ke S."/>
            <person name="Chen Y.Y."/>
            <person name="Wu W.L."/>
            <person name="Hsu J.L."/>
            <person name="Lin Y.F."/>
            <person name="Huang M.D."/>
            <person name="Li C.Y."/>
            <person name="Huang L."/>
            <person name="Wang Z.W."/>
            <person name="Zhao X."/>
            <person name="Zhong W.Y."/>
            <person name="Peng D.H."/>
            <person name="Ahmad S."/>
            <person name="Lan S."/>
            <person name="Zhang J.S."/>
            <person name="Tsai W.C."/>
            <person name="Van de Peer Y."/>
            <person name="Liu Z.J."/>
        </authorList>
    </citation>
    <scope>NUCLEOTIDE SEQUENCE</scope>
    <source>
        <strain evidence="2">CP</strain>
    </source>
</reference>
<dbReference type="InterPro" id="IPR004252">
    <property type="entry name" value="Probable_transposase_24"/>
</dbReference>
<dbReference type="EMBL" id="JAUJYO010000013">
    <property type="protein sequence ID" value="KAK1299825.1"/>
    <property type="molecule type" value="Genomic_DNA"/>
</dbReference>
<sequence>MQSTVRDGMVGMIHEMMEIPNMNAGIGPDFSSNVRMFPQVEPFSTQQLDETAFVRTEDVAWVLADKNKRNREQQGLLHRTGRTSFAELRRELASKGEATDRMSVFVKSRQDKSGRAPDEETAEVISQMEQRLFDVPEPEQTQAVRERVFTSVMGPDGHGRVPDACNSHRPQSP</sequence>
<dbReference type="AlphaFoldDB" id="A0AAV9DFL5"/>
<protein>
    <submittedName>
        <fullName evidence="2">Uncharacterized protein</fullName>
    </submittedName>
</protein>
<dbReference type="Pfam" id="PF03004">
    <property type="entry name" value="Transposase_24"/>
    <property type="match status" value="1"/>
</dbReference>
<feature type="region of interest" description="Disordered" evidence="1">
    <location>
        <begin position="151"/>
        <end position="173"/>
    </location>
</feature>
<accession>A0AAV9DFL5</accession>
<comment type="caution">
    <text evidence="2">The sequence shown here is derived from an EMBL/GenBank/DDBJ whole genome shotgun (WGS) entry which is preliminary data.</text>
</comment>
<evidence type="ECO:0000256" key="1">
    <source>
        <dbReference type="SAM" id="MobiDB-lite"/>
    </source>
</evidence>
<evidence type="ECO:0000313" key="2">
    <source>
        <dbReference type="EMBL" id="KAK1299825.1"/>
    </source>
</evidence>
<gene>
    <name evidence="2" type="ORF">QJS10_CPB13g01402</name>
</gene>
<reference evidence="2" key="2">
    <citation type="submission" date="2023-06" db="EMBL/GenBank/DDBJ databases">
        <authorList>
            <person name="Ma L."/>
            <person name="Liu K.-W."/>
            <person name="Li Z."/>
            <person name="Hsiao Y.-Y."/>
            <person name="Qi Y."/>
            <person name="Fu T."/>
            <person name="Tang G."/>
            <person name="Zhang D."/>
            <person name="Sun W.-H."/>
            <person name="Liu D.-K."/>
            <person name="Li Y."/>
            <person name="Chen G.-Z."/>
            <person name="Liu X.-D."/>
            <person name="Liao X.-Y."/>
            <person name="Jiang Y.-T."/>
            <person name="Yu X."/>
            <person name="Hao Y."/>
            <person name="Huang J."/>
            <person name="Zhao X.-W."/>
            <person name="Ke S."/>
            <person name="Chen Y.-Y."/>
            <person name="Wu W.-L."/>
            <person name="Hsu J.-L."/>
            <person name="Lin Y.-F."/>
            <person name="Huang M.-D."/>
            <person name="Li C.-Y."/>
            <person name="Huang L."/>
            <person name="Wang Z.-W."/>
            <person name="Zhao X."/>
            <person name="Zhong W.-Y."/>
            <person name="Peng D.-H."/>
            <person name="Ahmad S."/>
            <person name="Lan S."/>
            <person name="Zhang J.-S."/>
            <person name="Tsai W.-C."/>
            <person name="Van De Peer Y."/>
            <person name="Liu Z.-J."/>
        </authorList>
    </citation>
    <scope>NUCLEOTIDE SEQUENCE</scope>
    <source>
        <strain evidence="2">CP</strain>
        <tissue evidence="2">Leaves</tissue>
    </source>
</reference>
<dbReference type="Proteomes" id="UP001180020">
    <property type="component" value="Unassembled WGS sequence"/>
</dbReference>
<name>A0AAV9DFL5_ACOCL</name>